<evidence type="ECO:0000313" key="1">
    <source>
        <dbReference type="EMBL" id="KAF7719167.1"/>
    </source>
</evidence>
<proteinExistence type="predicted"/>
<sequence length="395" mass="45054">MTEPRLGEIVRSLSLMPTEMAHAIIEDLRVFDVLNLLVCDDHRVTAAISSHRGCQAVFGTVPGTFCEKKELIKNYWVLANRIGSGSLNFWYRSVIAFNVNCAGLQHLPSILDDLHAHVLEYIKDQTSVVNINRFTVSSKSIPPVTSASSVAQLEECCTAIREAKTHFLEKASGQLRRACILLENNPDLLKRTLDPDQKPRPNTAHIVARMNFVADKITQSNLQDPVHTEYYRYTFFPLSPFDSSLAELLQMMDLFDITAGGELLLKKDGPSACRWQHAPAVHRLARVVIDGMAYHHTFWPKDQDRYRHSQVVNKKGDTFRTGNTPWSEQLDLILDEPVRGPFFAPHKFGTIKQWNRPREFAGCEPFDDKEEEWLTSFVELYRYLEALENKPNASR</sequence>
<reference evidence="1" key="1">
    <citation type="journal article" date="2020" name="Front. Microbiol.">
        <title>Gene regulatory networks of Penicillium echinulatum 2HH and Penicillium oxalicum 114-2 inferred by a computational biology approach.</title>
        <authorList>
            <person name="Lenz A.R."/>
            <person name="Galan-Vasquez E."/>
            <person name="Balbinot E."/>
            <person name="De Abreu F.P."/>
            <person name="De Oliveira N.S."/>
            <person name="Da Rosa L.O."/>
            <person name="De Avila E Silva S."/>
            <person name="Camassola M."/>
            <person name="Dillon A.J.P."/>
            <person name="Perez-Rueda E."/>
        </authorList>
    </citation>
    <scope>NUCLEOTIDE SEQUENCE</scope>
    <source>
        <strain evidence="1">S1M29</strain>
    </source>
</reference>
<dbReference type="OrthoDB" id="3478523at2759"/>
<keyword evidence="2" id="KW-1185">Reference proteome</keyword>
<dbReference type="AlphaFoldDB" id="A0A8J8W6L6"/>
<protein>
    <submittedName>
        <fullName evidence="1">Uncharacterized protein</fullName>
    </submittedName>
</protein>
<organism evidence="1 2">
    <name type="scientific">Penicillium ucsense</name>
    <dbReference type="NCBI Taxonomy" id="2839758"/>
    <lineage>
        <taxon>Eukaryota</taxon>
        <taxon>Fungi</taxon>
        <taxon>Dikarya</taxon>
        <taxon>Ascomycota</taxon>
        <taxon>Pezizomycotina</taxon>
        <taxon>Eurotiomycetes</taxon>
        <taxon>Eurotiomycetidae</taxon>
        <taxon>Eurotiales</taxon>
        <taxon>Aspergillaceae</taxon>
        <taxon>Penicillium</taxon>
    </lineage>
</organism>
<gene>
    <name evidence="1" type="ORF">PECM_008104</name>
</gene>
<name>A0A8J8W6L6_9EURO</name>
<dbReference type="EMBL" id="WIWV01000008">
    <property type="protein sequence ID" value="KAF7719167.1"/>
    <property type="molecule type" value="Genomic_DNA"/>
</dbReference>
<evidence type="ECO:0000313" key="2">
    <source>
        <dbReference type="Proteomes" id="UP000631181"/>
    </source>
</evidence>
<dbReference type="Proteomes" id="UP000631181">
    <property type="component" value="Unassembled WGS sequence"/>
</dbReference>
<comment type="caution">
    <text evidence="1">The sequence shown here is derived from an EMBL/GenBank/DDBJ whole genome shotgun (WGS) entry which is preliminary data.</text>
</comment>
<accession>A0A8J8W6L6</accession>